<keyword evidence="2" id="KW-0175">Coiled coil</keyword>
<dbReference type="GO" id="GO:0007062">
    <property type="term" value="P:sister chromatid cohesion"/>
    <property type="evidence" value="ECO:0007669"/>
    <property type="project" value="TreeGrafter"/>
</dbReference>
<feature type="coiled-coil region" evidence="2">
    <location>
        <begin position="11"/>
        <end position="64"/>
    </location>
</feature>
<dbReference type="PANTHER" id="PTHR11199">
    <property type="entry name" value="STROMAL ANTIGEN"/>
    <property type="match status" value="1"/>
</dbReference>
<dbReference type="AlphaFoldDB" id="A0A8D0AUN0"/>
<evidence type="ECO:0000259" key="4">
    <source>
        <dbReference type="PROSITE" id="PS51425"/>
    </source>
</evidence>
<evidence type="ECO:0000313" key="5">
    <source>
        <dbReference type="Ensembl" id="ENSSLUP00000059416.1"/>
    </source>
</evidence>
<comment type="similarity">
    <text evidence="1">Belongs to the SCC3 family.</text>
</comment>
<proteinExistence type="inferred from homology"/>
<dbReference type="InterPro" id="IPR056396">
    <property type="entry name" value="HEAT_SCC3-SA"/>
</dbReference>
<evidence type="ECO:0000256" key="3">
    <source>
        <dbReference type="SAM" id="MobiDB-lite"/>
    </source>
</evidence>
<reference evidence="5" key="2">
    <citation type="submission" date="2025-09" db="UniProtKB">
        <authorList>
            <consortium name="Ensembl"/>
        </authorList>
    </citation>
    <scope>IDENTIFICATION</scope>
</reference>
<dbReference type="PROSITE" id="PS51425">
    <property type="entry name" value="SCD"/>
    <property type="match status" value="1"/>
</dbReference>
<dbReference type="GO" id="GO:0008278">
    <property type="term" value="C:cohesin complex"/>
    <property type="evidence" value="ECO:0007669"/>
    <property type="project" value="TreeGrafter"/>
</dbReference>
<dbReference type="GO" id="GO:0000785">
    <property type="term" value="C:chromatin"/>
    <property type="evidence" value="ECO:0007669"/>
    <property type="project" value="TreeGrafter"/>
</dbReference>
<reference evidence="5" key="1">
    <citation type="submission" date="2025-08" db="UniProtKB">
        <authorList>
            <consortium name="Ensembl"/>
        </authorList>
    </citation>
    <scope>IDENTIFICATION</scope>
</reference>
<evidence type="ECO:0000256" key="1">
    <source>
        <dbReference type="ARBA" id="ARBA00005486"/>
    </source>
</evidence>
<evidence type="ECO:0000313" key="6">
    <source>
        <dbReference type="Proteomes" id="UP000694568"/>
    </source>
</evidence>
<dbReference type="InterPro" id="IPR039662">
    <property type="entry name" value="Cohesin_Scc3/SA"/>
</dbReference>
<dbReference type="Ensembl" id="ENSSLUT00000061106.1">
    <property type="protein sequence ID" value="ENSSLUP00000059416.1"/>
    <property type="gene ID" value="ENSSLUG00000025099.1"/>
</dbReference>
<dbReference type="Pfam" id="PF21581">
    <property type="entry name" value="SCD"/>
    <property type="match status" value="1"/>
</dbReference>
<name>A0A8D0AUN0_SANLU</name>
<protein>
    <submittedName>
        <fullName evidence="5">STAG2 cohesin complex component a</fullName>
    </submittedName>
</protein>
<keyword evidence="6" id="KW-1185">Reference proteome</keyword>
<sequence>MKLMTALVNVALNLSINMDNTQRQYEAERNKVVAKRANDRLELLLQKRKELQENQDEIENMMNAIFKGVFVHRYRDAIAEIRAVCIEEIGVWMKLYSDAFLNDSYLKYVGWTMHDKQGEVRLKCLTALQGLFYSRELGARLELFTSRFKDRIVSMTLDKEYDVAVQAVKLLTLVLQSSDEVLTAEDCESIYHLVYSAHRPIAVSAGEFLFKKLFSHRDPEEEGLPRRGRQSLNGSLIKTTVFFFLESELHEHGAYLVDSLWDCASELLKDWETMISLLLDEPMSGEEALTDRQETALVEIMLCAIRQACECHPPVGRGTGKRVLSAKEKKTQLDDRTRITEMFAVALPLLLAKYCVDIDKVTNLLQIPKYFDLDIYTTGRLEKHLDALLRQIWEVQDKHTDTEVLEACSTTYHALCNEEFTIFNRVDIARSQLLDELVDKFNRLLEDFLQEGEEPDEDDAYQVLSTLKKISAFHNAHDLSKWDLFTSNYRLLNTGLQNGDMPEQIVIHAMQCTHYIILWHLAKVSDGSSLKGDMVNLRKQMRAFCLMCQRYLNSINNAVKEQAFTILCDLLMIFSHQIMSSGREQLEPLVYTPDSSLQADLLNFILDQVFIDQDDDNNSTGQNEEASKIEALHKRRNLLAAYCKLIIYNVVEMNTAADIFKQYMRLFNEMLSELGFNVDRSTSAFCGIKELARRFSLTFGLDQLKTREAIAMLHKDGIEFAFKEPSPQGQGSPPLNLAFLDILSEFSSKLIRQDRRSVHMYLERFMTVQMALQREDCWLPLISYRNSLQAGGDDDTMSVVSGISSRGSTRSKKSKPATSSKRKLPEGDSSDAVWMNREQNVQTPVMMHSPHLTSTVLRDPKKMRPEDICGKAQSPNKRLCVLLSRRGSGLMEDDEEPIVEDVMMSSEDRLEDINEGMDFDTIDIDLPASKNRRERTELKPDYFDPSSIMDDSVRIFHFL</sequence>
<feature type="compositionally biased region" description="Low complexity" evidence="3">
    <location>
        <begin position="798"/>
        <end position="808"/>
    </location>
</feature>
<dbReference type="SUPFAM" id="SSF48371">
    <property type="entry name" value="ARM repeat"/>
    <property type="match status" value="1"/>
</dbReference>
<dbReference type="GeneTree" id="ENSGT00950000182972"/>
<accession>A0A8D0AUN0</accession>
<dbReference type="PANTHER" id="PTHR11199:SF3">
    <property type="entry name" value="COHESIN SUBUNIT SA-2"/>
    <property type="match status" value="1"/>
</dbReference>
<dbReference type="InterPro" id="IPR016024">
    <property type="entry name" value="ARM-type_fold"/>
</dbReference>
<feature type="domain" description="SCD" evidence="4">
    <location>
        <begin position="70"/>
        <end position="155"/>
    </location>
</feature>
<dbReference type="Pfam" id="PF24571">
    <property type="entry name" value="HEAT_SCC3-SA"/>
    <property type="match status" value="1"/>
</dbReference>
<feature type="region of interest" description="Disordered" evidence="3">
    <location>
        <begin position="790"/>
        <end position="833"/>
    </location>
</feature>
<dbReference type="InterPro" id="IPR020839">
    <property type="entry name" value="SCD"/>
</dbReference>
<dbReference type="Proteomes" id="UP000694568">
    <property type="component" value="Unplaced"/>
</dbReference>
<gene>
    <name evidence="5" type="primary">stag2a</name>
</gene>
<organism evidence="5 6">
    <name type="scientific">Sander lucioperca</name>
    <name type="common">Pike-perch</name>
    <name type="synonym">Perca lucioperca</name>
    <dbReference type="NCBI Taxonomy" id="283035"/>
    <lineage>
        <taxon>Eukaryota</taxon>
        <taxon>Metazoa</taxon>
        <taxon>Chordata</taxon>
        <taxon>Craniata</taxon>
        <taxon>Vertebrata</taxon>
        <taxon>Euteleostomi</taxon>
        <taxon>Actinopterygii</taxon>
        <taxon>Neopterygii</taxon>
        <taxon>Teleostei</taxon>
        <taxon>Neoteleostei</taxon>
        <taxon>Acanthomorphata</taxon>
        <taxon>Eupercaria</taxon>
        <taxon>Perciformes</taxon>
        <taxon>Percoidei</taxon>
        <taxon>Percidae</taxon>
        <taxon>Luciopercinae</taxon>
        <taxon>Sander</taxon>
    </lineage>
</organism>
<dbReference type="GO" id="GO:0005634">
    <property type="term" value="C:nucleus"/>
    <property type="evidence" value="ECO:0007669"/>
    <property type="project" value="TreeGrafter"/>
</dbReference>
<dbReference type="GO" id="GO:0003682">
    <property type="term" value="F:chromatin binding"/>
    <property type="evidence" value="ECO:0007669"/>
    <property type="project" value="TreeGrafter"/>
</dbReference>
<evidence type="ECO:0000256" key="2">
    <source>
        <dbReference type="SAM" id="Coils"/>
    </source>
</evidence>